<evidence type="ECO:0000313" key="4">
    <source>
        <dbReference type="Proteomes" id="UP000240572"/>
    </source>
</evidence>
<dbReference type="PROSITE" id="PS51762">
    <property type="entry name" value="GH16_2"/>
    <property type="match status" value="1"/>
</dbReference>
<dbReference type="AlphaFoldDB" id="A0A2P8D2N3"/>
<protein>
    <submittedName>
        <fullName evidence="3">Glycosyl hydrolase family 16</fullName>
    </submittedName>
</protein>
<dbReference type="GO" id="GO:0004553">
    <property type="term" value="F:hydrolase activity, hydrolyzing O-glycosyl compounds"/>
    <property type="evidence" value="ECO:0007669"/>
    <property type="project" value="InterPro"/>
</dbReference>
<gene>
    <name evidence="3" type="ORF">B0I18_10532</name>
</gene>
<comment type="similarity">
    <text evidence="1">Belongs to the glycosyl hydrolase 16 family.</text>
</comment>
<organism evidence="3 4">
    <name type="scientific">Taibaiella chishuiensis</name>
    <dbReference type="NCBI Taxonomy" id="1434707"/>
    <lineage>
        <taxon>Bacteria</taxon>
        <taxon>Pseudomonadati</taxon>
        <taxon>Bacteroidota</taxon>
        <taxon>Chitinophagia</taxon>
        <taxon>Chitinophagales</taxon>
        <taxon>Chitinophagaceae</taxon>
        <taxon>Taibaiella</taxon>
    </lineage>
</organism>
<dbReference type="Proteomes" id="UP000240572">
    <property type="component" value="Unassembled WGS sequence"/>
</dbReference>
<keyword evidence="3" id="KW-0378">Hydrolase</keyword>
<dbReference type="Pfam" id="PF00722">
    <property type="entry name" value="Glyco_hydro_16"/>
    <property type="match status" value="1"/>
</dbReference>
<dbReference type="GO" id="GO:0005975">
    <property type="term" value="P:carbohydrate metabolic process"/>
    <property type="evidence" value="ECO:0007669"/>
    <property type="project" value="InterPro"/>
</dbReference>
<feature type="domain" description="GH16" evidence="2">
    <location>
        <begin position="17"/>
        <end position="295"/>
    </location>
</feature>
<dbReference type="InterPro" id="IPR050546">
    <property type="entry name" value="Glycosyl_Hydrlase_16"/>
</dbReference>
<dbReference type="Gene3D" id="2.60.120.200">
    <property type="match status" value="1"/>
</dbReference>
<accession>A0A2P8D2N3</accession>
<dbReference type="RefSeq" id="WP_106523350.1">
    <property type="nucleotide sequence ID" value="NZ_PYGD01000005.1"/>
</dbReference>
<evidence type="ECO:0000259" key="2">
    <source>
        <dbReference type="PROSITE" id="PS51762"/>
    </source>
</evidence>
<dbReference type="PANTHER" id="PTHR10963">
    <property type="entry name" value="GLYCOSYL HYDROLASE-RELATED"/>
    <property type="match status" value="1"/>
</dbReference>
<dbReference type="InterPro" id="IPR013320">
    <property type="entry name" value="ConA-like_dom_sf"/>
</dbReference>
<evidence type="ECO:0000256" key="1">
    <source>
        <dbReference type="ARBA" id="ARBA00006865"/>
    </source>
</evidence>
<dbReference type="SUPFAM" id="SSF49899">
    <property type="entry name" value="Concanavalin A-like lectins/glucanases"/>
    <property type="match status" value="1"/>
</dbReference>
<dbReference type="CDD" id="cd08023">
    <property type="entry name" value="GH16_laminarinase_like"/>
    <property type="match status" value="1"/>
</dbReference>
<evidence type="ECO:0000313" key="3">
    <source>
        <dbReference type="EMBL" id="PSK91449.1"/>
    </source>
</evidence>
<dbReference type="EMBL" id="PYGD01000005">
    <property type="protein sequence ID" value="PSK91449.1"/>
    <property type="molecule type" value="Genomic_DNA"/>
</dbReference>
<dbReference type="InterPro" id="IPR000757">
    <property type="entry name" value="Beta-glucanase-like"/>
</dbReference>
<reference evidence="3 4" key="1">
    <citation type="submission" date="2018-03" db="EMBL/GenBank/DDBJ databases">
        <title>Genomic Encyclopedia of Type Strains, Phase III (KMG-III): the genomes of soil and plant-associated and newly described type strains.</title>
        <authorList>
            <person name="Whitman W."/>
        </authorList>
    </citation>
    <scope>NUCLEOTIDE SEQUENCE [LARGE SCALE GENOMIC DNA]</scope>
    <source>
        <strain evidence="3 4">CGMCC 1.12700</strain>
    </source>
</reference>
<dbReference type="OrthoDB" id="9809583at2"/>
<comment type="caution">
    <text evidence="3">The sequence shown here is derived from an EMBL/GenBank/DDBJ whole genome shotgun (WGS) entry which is preliminary data.</text>
</comment>
<keyword evidence="4" id="KW-1185">Reference proteome</keyword>
<sequence length="295" mass="32934">MKQVFVVALSALVLTGYTAQGQKNRTGRKLVWSDEFNGTGMPDPAKWGFEEGMPRGVQRQYYTANRQENAKVENGYLVITARKEDFANPKYKLQAAKGTAAYPEAYRKMGADSVPAHIRLKYDPVIHYTSASVTTKGKASWKYGRIEIKAKLPAGKGSSCAVWMLSENAAVPWPQSGEIDIVEALGRAPGHVSSAVHYAGAQKEHLQDNKHLDVPGSNTGFHVYAIEWNADRIDFYCDDNKYHSFELNKTNPPDCFQQPFYLIMNIALGSGDWSGPVDDKALPQQMMIDYVRVYQ</sequence>
<name>A0A2P8D2N3_9BACT</name>
<dbReference type="PANTHER" id="PTHR10963:SF55">
    <property type="entry name" value="GLYCOSIDE HYDROLASE FAMILY 16 PROTEIN"/>
    <property type="match status" value="1"/>
</dbReference>
<proteinExistence type="inferred from homology"/>